<keyword evidence="5" id="KW-1003">Cell membrane</keyword>
<evidence type="ECO:0000256" key="2">
    <source>
        <dbReference type="ARBA" id="ARBA00006434"/>
    </source>
</evidence>
<keyword evidence="6 18" id="KW-0812">Transmembrane</keyword>
<keyword evidence="12" id="KW-0739">Sodium transport</keyword>
<dbReference type="AlphaFoldDB" id="A0A7R9QQI7"/>
<keyword evidence="20" id="KW-1185">Reference proteome</keyword>
<dbReference type="PANTHER" id="PTHR42985:SF40">
    <property type="entry name" value="LD47995P-RELATED"/>
    <property type="match status" value="1"/>
</dbReference>
<evidence type="ECO:0000256" key="8">
    <source>
        <dbReference type="ARBA" id="ARBA00022989"/>
    </source>
</evidence>
<dbReference type="OrthoDB" id="6358884at2759"/>
<evidence type="ECO:0000256" key="18">
    <source>
        <dbReference type="SAM" id="Phobius"/>
    </source>
</evidence>
<feature type="transmembrane region" description="Helical" evidence="18">
    <location>
        <begin position="380"/>
        <end position="405"/>
    </location>
</feature>
<dbReference type="PROSITE" id="PS50283">
    <property type="entry name" value="NA_SOLUT_SYMP_3"/>
    <property type="match status" value="1"/>
</dbReference>
<feature type="transmembrane region" description="Helical" evidence="18">
    <location>
        <begin position="50"/>
        <end position="70"/>
    </location>
</feature>
<organism evidence="19">
    <name type="scientific">Oppiella nova</name>
    <dbReference type="NCBI Taxonomy" id="334625"/>
    <lineage>
        <taxon>Eukaryota</taxon>
        <taxon>Metazoa</taxon>
        <taxon>Ecdysozoa</taxon>
        <taxon>Arthropoda</taxon>
        <taxon>Chelicerata</taxon>
        <taxon>Arachnida</taxon>
        <taxon>Acari</taxon>
        <taxon>Acariformes</taxon>
        <taxon>Sarcoptiformes</taxon>
        <taxon>Oribatida</taxon>
        <taxon>Brachypylina</taxon>
        <taxon>Oppioidea</taxon>
        <taxon>Oppiidae</taxon>
        <taxon>Oppiella</taxon>
    </lineage>
</organism>
<dbReference type="EMBL" id="CAJPVJ010008396">
    <property type="protein sequence ID" value="CAG2171895.1"/>
    <property type="molecule type" value="Genomic_DNA"/>
</dbReference>
<dbReference type="Gene3D" id="3.30.63.20">
    <property type="match status" value="1"/>
</dbReference>
<dbReference type="InterPro" id="IPR004977">
    <property type="entry name" value="Ribosomal_eS25"/>
</dbReference>
<dbReference type="Pfam" id="PF03297">
    <property type="entry name" value="Ribosomal_S25"/>
    <property type="match status" value="1"/>
</dbReference>
<dbReference type="GO" id="GO:1990904">
    <property type="term" value="C:ribonucleoprotein complex"/>
    <property type="evidence" value="ECO:0007669"/>
    <property type="project" value="UniProtKB-KW"/>
</dbReference>
<gene>
    <name evidence="19" type="ORF">ONB1V03_LOCUS11353</name>
</gene>
<dbReference type="InterPro" id="IPR051163">
    <property type="entry name" value="Sodium:Solute_Symporter_SSF"/>
</dbReference>
<evidence type="ECO:0000313" key="20">
    <source>
        <dbReference type="Proteomes" id="UP000728032"/>
    </source>
</evidence>
<comment type="similarity">
    <text evidence="2 16">Belongs to the sodium:solute symporter (SSF) (TC 2.A.21) family.</text>
</comment>
<feature type="transmembrane region" description="Helical" evidence="18">
    <location>
        <begin position="156"/>
        <end position="180"/>
    </location>
</feature>
<dbReference type="FunFam" id="3.30.63.20:FF:000001">
    <property type="entry name" value="40S ribosomal protein S25"/>
    <property type="match status" value="1"/>
</dbReference>
<evidence type="ECO:0000256" key="3">
    <source>
        <dbReference type="ARBA" id="ARBA00009106"/>
    </source>
</evidence>
<dbReference type="Gene3D" id="1.20.1730.10">
    <property type="entry name" value="Sodium/glucose cotransporter"/>
    <property type="match status" value="2"/>
</dbReference>
<dbReference type="Proteomes" id="UP000728032">
    <property type="component" value="Unassembled WGS sequence"/>
</dbReference>
<keyword evidence="7" id="KW-0689">Ribosomal protein</keyword>
<evidence type="ECO:0000256" key="17">
    <source>
        <dbReference type="SAM" id="MobiDB-lite"/>
    </source>
</evidence>
<evidence type="ECO:0000313" key="19">
    <source>
        <dbReference type="EMBL" id="CAD7654708.1"/>
    </source>
</evidence>
<evidence type="ECO:0000256" key="4">
    <source>
        <dbReference type="ARBA" id="ARBA00022448"/>
    </source>
</evidence>
<feature type="region of interest" description="Disordered" evidence="17">
    <location>
        <begin position="459"/>
        <end position="494"/>
    </location>
</feature>
<dbReference type="GO" id="GO:0006814">
    <property type="term" value="P:sodium ion transport"/>
    <property type="evidence" value="ECO:0007669"/>
    <property type="project" value="UniProtKB-KW"/>
</dbReference>
<sequence>MLSTNFSVIDYLVFGFLLVASSIIGVYFWWTTRKNATNSEFLTGDRKLGVFPVTLSLVASFMSTNTILGAPAEVFQVGTQFVLQNVSIVLSIFLAAEVFMPIYYKLEVISVHEYLSKRFDAQYIRLAGTIGFLLATIPYMAVLLHYQFLHGGIKAVIWTDVLQCILMFLGVLMVIVQGTIEAGGLSEVWRINEEGGRLIFFNFDFNLYNHDNIWNVILGTIIYWSAVYCVMQTQVQRYCSMESPQKARRTLYYNLPGLVILAIMAIMCGSVIYAKYHDCDPVTLGIIERHDQLMPYFVMDTLAKYPGLPGLFVACVFSGSLSTLSSGFNALAAVTWEDLLKDHIKLKNEKQELTITKLIAMGYGFLSIAMSFGVGNLGTVLQACMVLVGSMVGPLFAMFLIGVFFRYATAPATLIGFILGVMTSLSLSIGSIVIPRPKVSLPTTLNNCPEDVLSYIHIPPPKQDKGKGKDSKAPPKKKEGGGGGKAKKKKWSKGKVRDKLNNLVLFDKGTYDKFVKEVPSYKLITPSVVSERLKIRGSLARKALLELHEKGLIRQVIKHHSQTIYTRTTKADDAEQEAEQEAQQEGQKGKKGKQQKEKAEKA</sequence>
<dbReference type="InterPro" id="IPR038377">
    <property type="entry name" value="Na/Glc_symporter_sf"/>
</dbReference>
<evidence type="ECO:0000256" key="6">
    <source>
        <dbReference type="ARBA" id="ARBA00022692"/>
    </source>
</evidence>
<comment type="similarity">
    <text evidence="3">Belongs to the eukaryotic ribosomal protein eS25 family.</text>
</comment>
<evidence type="ECO:0000256" key="1">
    <source>
        <dbReference type="ARBA" id="ARBA00004651"/>
    </source>
</evidence>
<keyword evidence="9" id="KW-0915">Sodium</keyword>
<feature type="region of interest" description="Disordered" evidence="17">
    <location>
        <begin position="567"/>
        <end position="602"/>
    </location>
</feature>
<feature type="transmembrane region" description="Helical" evidence="18">
    <location>
        <begin position="123"/>
        <end position="144"/>
    </location>
</feature>
<evidence type="ECO:0000256" key="15">
    <source>
        <dbReference type="ARBA" id="ARBA00035460"/>
    </source>
</evidence>
<feature type="compositionally biased region" description="Basic and acidic residues" evidence="17">
    <location>
        <begin position="462"/>
        <end position="480"/>
    </location>
</feature>
<dbReference type="PANTHER" id="PTHR42985">
    <property type="entry name" value="SODIUM-COUPLED MONOCARBOXYLATE TRANSPORTER"/>
    <property type="match status" value="1"/>
</dbReference>
<accession>A0A7R9QQI7</accession>
<feature type="transmembrane region" description="Helical" evidence="18">
    <location>
        <begin position="251"/>
        <end position="274"/>
    </location>
</feature>
<evidence type="ECO:0000256" key="7">
    <source>
        <dbReference type="ARBA" id="ARBA00022980"/>
    </source>
</evidence>
<evidence type="ECO:0000256" key="9">
    <source>
        <dbReference type="ARBA" id="ARBA00023053"/>
    </source>
</evidence>
<comment type="subcellular location">
    <subcellularLocation>
        <location evidence="1">Cell membrane</location>
        <topology evidence="1">Multi-pass membrane protein</topology>
    </subcellularLocation>
</comment>
<feature type="transmembrane region" description="Helical" evidence="18">
    <location>
        <begin position="82"/>
        <end position="103"/>
    </location>
</feature>
<evidence type="ECO:0000256" key="14">
    <source>
        <dbReference type="ARBA" id="ARBA00035148"/>
    </source>
</evidence>
<evidence type="ECO:0000256" key="11">
    <source>
        <dbReference type="ARBA" id="ARBA00023136"/>
    </source>
</evidence>
<evidence type="ECO:0000256" key="5">
    <source>
        <dbReference type="ARBA" id="ARBA00022475"/>
    </source>
</evidence>
<keyword evidence="11 18" id="KW-0472">Membrane</keyword>
<dbReference type="GO" id="GO:0005886">
    <property type="term" value="C:plasma membrane"/>
    <property type="evidence" value="ECO:0007669"/>
    <property type="project" value="UniProtKB-SubCell"/>
</dbReference>
<keyword evidence="10" id="KW-0406">Ion transport</keyword>
<feature type="transmembrane region" description="Helical" evidence="18">
    <location>
        <begin position="213"/>
        <end position="231"/>
    </location>
</feature>
<protein>
    <recommendedName>
        <fullName evidence="14">Small ribosomal subunit protein eS25</fullName>
    </recommendedName>
    <alternativeName>
        <fullName evidence="15">40S ribosomal protein S25</fullName>
    </alternativeName>
</protein>
<feature type="transmembrane region" description="Helical" evidence="18">
    <location>
        <begin position="412"/>
        <end position="434"/>
    </location>
</feature>
<feature type="transmembrane region" description="Helical" evidence="18">
    <location>
        <begin position="311"/>
        <end position="334"/>
    </location>
</feature>
<keyword evidence="4" id="KW-0813">Transport</keyword>
<dbReference type="GO" id="GO:0003735">
    <property type="term" value="F:structural constituent of ribosome"/>
    <property type="evidence" value="ECO:0007669"/>
    <property type="project" value="UniProtKB-ARBA"/>
</dbReference>
<dbReference type="GO" id="GO:0022626">
    <property type="term" value="C:cytosolic ribosome"/>
    <property type="evidence" value="ECO:0007669"/>
    <property type="project" value="UniProtKB-ARBA"/>
</dbReference>
<evidence type="ECO:0000256" key="10">
    <source>
        <dbReference type="ARBA" id="ARBA00023065"/>
    </source>
</evidence>
<reference evidence="19" key="1">
    <citation type="submission" date="2020-11" db="EMBL/GenBank/DDBJ databases">
        <authorList>
            <person name="Tran Van P."/>
        </authorList>
    </citation>
    <scope>NUCLEOTIDE SEQUENCE</scope>
</reference>
<dbReference type="GO" id="GO:0015293">
    <property type="term" value="F:symporter activity"/>
    <property type="evidence" value="ECO:0007669"/>
    <property type="project" value="TreeGrafter"/>
</dbReference>
<dbReference type="Pfam" id="PF00474">
    <property type="entry name" value="SSF"/>
    <property type="match status" value="2"/>
</dbReference>
<keyword evidence="8 18" id="KW-1133">Transmembrane helix</keyword>
<dbReference type="InterPro" id="IPR001734">
    <property type="entry name" value="Na/solute_symporter"/>
</dbReference>
<feature type="compositionally biased region" description="Basic residues" evidence="17">
    <location>
        <begin position="485"/>
        <end position="494"/>
    </location>
</feature>
<proteinExistence type="inferred from homology"/>
<dbReference type="EMBL" id="OC923221">
    <property type="protein sequence ID" value="CAD7654708.1"/>
    <property type="molecule type" value="Genomic_DNA"/>
</dbReference>
<evidence type="ECO:0000256" key="12">
    <source>
        <dbReference type="ARBA" id="ARBA00023201"/>
    </source>
</evidence>
<feature type="transmembrane region" description="Helical" evidence="18">
    <location>
        <begin position="355"/>
        <end position="374"/>
    </location>
</feature>
<name>A0A7R9QQI7_9ACAR</name>
<evidence type="ECO:0000256" key="13">
    <source>
        <dbReference type="ARBA" id="ARBA00023274"/>
    </source>
</evidence>
<dbReference type="FunFam" id="1.10.10.10:FF:000166">
    <property type="entry name" value="40S ribosomal protein S25"/>
    <property type="match status" value="1"/>
</dbReference>
<feature type="transmembrane region" description="Helical" evidence="18">
    <location>
        <begin position="12"/>
        <end position="30"/>
    </location>
</feature>
<keyword evidence="13" id="KW-0687">Ribonucleoprotein</keyword>
<evidence type="ECO:0000256" key="16">
    <source>
        <dbReference type="RuleBase" id="RU362091"/>
    </source>
</evidence>